<feature type="region of interest" description="Disordered" evidence="1">
    <location>
        <begin position="198"/>
        <end position="223"/>
    </location>
</feature>
<evidence type="ECO:0000313" key="3">
    <source>
        <dbReference type="Proteomes" id="UP000001549"/>
    </source>
</evidence>
<name>F8B1D0_9ACTN</name>
<keyword evidence="3" id="KW-1185">Reference proteome</keyword>
<evidence type="ECO:0000256" key="1">
    <source>
        <dbReference type="SAM" id="MobiDB-lite"/>
    </source>
</evidence>
<dbReference type="EMBL" id="CP002801">
    <property type="protein sequence ID" value="AEH09799.1"/>
    <property type="molecule type" value="Genomic_DNA"/>
</dbReference>
<reference evidence="2 3" key="1">
    <citation type="submission" date="2011-05" db="EMBL/GenBank/DDBJ databases">
        <title>Complete sequence of chromosome of Frankia symbiont of Datisca glomerata.</title>
        <authorList>
            <consortium name="US DOE Joint Genome Institute"/>
            <person name="Lucas S."/>
            <person name="Han J."/>
            <person name="Lapidus A."/>
            <person name="Cheng J.-F."/>
            <person name="Goodwin L."/>
            <person name="Pitluck S."/>
            <person name="Peters L."/>
            <person name="Mikhailova N."/>
            <person name="Chertkov O."/>
            <person name="Teshima H."/>
            <person name="Han C."/>
            <person name="Tapia R."/>
            <person name="Land M."/>
            <person name="Hauser L."/>
            <person name="Kyrpides N."/>
            <person name="Ivanova N."/>
            <person name="Pagani I."/>
            <person name="Berry A."/>
            <person name="Pawlowski K."/>
            <person name="Persson T."/>
            <person name="Vanden Heuvel B."/>
            <person name="Benson D."/>
            <person name="Woyke T."/>
        </authorList>
    </citation>
    <scope>NUCLEOTIDE SEQUENCE [LARGE SCALE GENOMIC DNA]</scope>
    <source>
        <strain evidence="3">4085684</strain>
    </source>
</reference>
<proteinExistence type="predicted"/>
<protein>
    <submittedName>
        <fullName evidence="2">Uncharacterized protein</fullName>
    </submittedName>
</protein>
<dbReference type="KEGG" id="fsy:FsymDg_2420"/>
<dbReference type="AlphaFoldDB" id="F8B1D0"/>
<accession>F8B1D0</accession>
<organism evidence="2 3">
    <name type="scientific">Candidatus Protofrankia datiscae</name>
    <dbReference type="NCBI Taxonomy" id="2716812"/>
    <lineage>
        <taxon>Bacteria</taxon>
        <taxon>Bacillati</taxon>
        <taxon>Actinomycetota</taxon>
        <taxon>Actinomycetes</taxon>
        <taxon>Frankiales</taxon>
        <taxon>Frankiaceae</taxon>
        <taxon>Protofrankia</taxon>
    </lineage>
</organism>
<evidence type="ECO:0000313" key="2">
    <source>
        <dbReference type="EMBL" id="AEH09799.1"/>
    </source>
</evidence>
<sequence length="223" mass="24599">MSFQRIQYRLDGSRRTAAAGYPAGHCHRRSGSGAPWRTAVLDTRPDLVNHLPGRRVGTYGRTAASPVRMISANTWDRAVRSAAARPRAGTASPFTVLFTARRRRPAGNPGDRRPPAPSGKHSCRCRKPRPAESPPPPVTTWPSRLVRDSRGRRISCESHANQLIFGAHSPHQIVMNNSWPPTNRQAATPCAPRPFITIARRPQPSDGSPGEGRATGCRIRDWW</sequence>
<gene>
    <name evidence="2" type="ordered locus">FsymDg_2420</name>
</gene>
<dbReference type="HOGENOM" id="CLU_1238700_0_0_11"/>
<dbReference type="Proteomes" id="UP000001549">
    <property type="component" value="Chromosome"/>
</dbReference>
<feature type="region of interest" description="Disordered" evidence="1">
    <location>
        <begin position="83"/>
        <end position="143"/>
    </location>
</feature>